<name>A0A315V1H8_GAMAF</name>
<gene>
    <name evidence="2" type="ORF">CCH79_00013227</name>
</gene>
<keyword evidence="3" id="KW-1185">Reference proteome</keyword>
<dbReference type="AlphaFoldDB" id="A0A315V1H8"/>
<protein>
    <submittedName>
        <fullName evidence="2">Uncharacterized protein</fullName>
    </submittedName>
</protein>
<dbReference type="Proteomes" id="UP000250572">
    <property type="component" value="Unassembled WGS sequence"/>
</dbReference>
<dbReference type="STRING" id="33528.ENSGAFP00000009922"/>
<accession>A0A315V1H8</accession>
<sequence>METSTNGRNIPEVQDILPQLPVQHDHFLLRWLRGQSFSHQAVVALRKDDDPLQAAQDDLPQILQDPLQHRFLTDVSENAEAGSQKKKPCKDTHIVYPKN</sequence>
<dbReference type="EMBL" id="NHOQ01002408">
    <property type="protein sequence ID" value="PWA17037.1"/>
    <property type="molecule type" value="Genomic_DNA"/>
</dbReference>
<organism evidence="2 3">
    <name type="scientific">Gambusia affinis</name>
    <name type="common">Western mosquitofish</name>
    <name type="synonym">Heterandria affinis</name>
    <dbReference type="NCBI Taxonomy" id="33528"/>
    <lineage>
        <taxon>Eukaryota</taxon>
        <taxon>Metazoa</taxon>
        <taxon>Chordata</taxon>
        <taxon>Craniata</taxon>
        <taxon>Vertebrata</taxon>
        <taxon>Euteleostomi</taxon>
        <taxon>Actinopterygii</taxon>
        <taxon>Neopterygii</taxon>
        <taxon>Teleostei</taxon>
        <taxon>Neoteleostei</taxon>
        <taxon>Acanthomorphata</taxon>
        <taxon>Ovalentaria</taxon>
        <taxon>Atherinomorphae</taxon>
        <taxon>Cyprinodontiformes</taxon>
        <taxon>Poeciliidae</taxon>
        <taxon>Poeciliinae</taxon>
        <taxon>Gambusia</taxon>
    </lineage>
</organism>
<evidence type="ECO:0000256" key="1">
    <source>
        <dbReference type="SAM" id="MobiDB-lite"/>
    </source>
</evidence>
<comment type="caution">
    <text evidence="2">The sequence shown here is derived from an EMBL/GenBank/DDBJ whole genome shotgun (WGS) entry which is preliminary data.</text>
</comment>
<evidence type="ECO:0000313" key="3">
    <source>
        <dbReference type="Proteomes" id="UP000250572"/>
    </source>
</evidence>
<proteinExistence type="predicted"/>
<feature type="region of interest" description="Disordered" evidence="1">
    <location>
        <begin position="77"/>
        <end position="99"/>
    </location>
</feature>
<reference evidence="2 3" key="1">
    <citation type="journal article" date="2018" name="G3 (Bethesda)">
        <title>A High-Quality Reference Genome for the Invasive Mosquitofish Gambusia affinis Using a Chicago Library.</title>
        <authorList>
            <person name="Hoffberg S.L."/>
            <person name="Troendle N.J."/>
            <person name="Glenn T.C."/>
            <person name="Mahmud O."/>
            <person name="Louha S."/>
            <person name="Chalopin D."/>
            <person name="Bennetzen J.L."/>
            <person name="Mauricio R."/>
        </authorList>
    </citation>
    <scope>NUCLEOTIDE SEQUENCE [LARGE SCALE GENOMIC DNA]</scope>
    <source>
        <strain evidence="2">NE01/NJP1002.9</strain>
        <tissue evidence="2">Muscle</tissue>
    </source>
</reference>
<evidence type="ECO:0000313" key="2">
    <source>
        <dbReference type="EMBL" id="PWA17037.1"/>
    </source>
</evidence>